<accession>A0A3L6Q6B5</accession>
<evidence type="ECO:0000313" key="3">
    <source>
        <dbReference type="Proteomes" id="UP000275267"/>
    </source>
</evidence>
<protein>
    <recommendedName>
        <fullName evidence="1">F-box domain-containing protein</fullName>
    </recommendedName>
</protein>
<proteinExistence type="predicted"/>
<evidence type="ECO:0000313" key="2">
    <source>
        <dbReference type="EMBL" id="RLM70020.1"/>
    </source>
</evidence>
<dbReference type="EMBL" id="PQIB02000014">
    <property type="protein sequence ID" value="RLM70020.1"/>
    <property type="molecule type" value="Genomic_DNA"/>
</dbReference>
<dbReference type="InterPro" id="IPR036047">
    <property type="entry name" value="F-box-like_dom_sf"/>
</dbReference>
<dbReference type="Proteomes" id="UP000275267">
    <property type="component" value="Unassembled WGS sequence"/>
</dbReference>
<name>A0A3L6Q6B5_PANMI</name>
<dbReference type="AlphaFoldDB" id="A0A3L6Q6B5"/>
<gene>
    <name evidence="2" type="ORF">C2845_PM17G14470</name>
</gene>
<dbReference type="InterPro" id="IPR001810">
    <property type="entry name" value="F-box_dom"/>
</dbReference>
<dbReference type="OrthoDB" id="608163at2759"/>
<dbReference type="STRING" id="4540.A0A3L6Q6B5"/>
<dbReference type="Gene3D" id="1.20.1280.50">
    <property type="match status" value="1"/>
</dbReference>
<reference evidence="3" key="1">
    <citation type="journal article" date="2019" name="Nat. Commun.">
        <title>The genome of broomcorn millet.</title>
        <authorList>
            <person name="Zou C."/>
            <person name="Miki D."/>
            <person name="Li D."/>
            <person name="Tang Q."/>
            <person name="Xiao L."/>
            <person name="Rajput S."/>
            <person name="Deng P."/>
            <person name="Jia W."/>
            <person name="Huang R."/>
            <person name="Zhang M."/>
            <person name="Sun Y."/>
            <person name="Hu J."/>
            <person name="Fu X."/>
            <person name="Schnable P.S."/>
            <person name="Li F."/>
            <person name="Zhang H."/>
            <person name="Feng B."/>
            <person name="Zhu X."/>
            <person name="Liu R."/>
            <person name="Schnable J.C."/>
            <person name="Zhu J.-K."/>
            <person name="Zhang H."/>
        </authorList>
    </citation>
    <scope>NUCLEOTIDE SEQUENCE [LARGE SCALE GENOMIC DNA]</scope>
</reference>
<comment type="caution">
    <text evidence="2">The sequence shown here is derived from an EMBL/GenBank/DDBJ whole genome shotgun (WGS) entry which is preliminary data.</text>
</comment>
<feature type="domain" description="F-box" evidence="1">
    <location>
        <begin position="7"/>
        <end position="47"/>
    </location>
</feature>
<dbReference type="PANTHER" id="PTHR34591">
    <property type="entry name" value="OS03G0653100 PROTEIN-RELATED"/>
    <property type="match status" value="1"/>
</dbReference>
<dbReference type="PANTHER" id="PTHR34591:SF43">
    <property type="entry name" value="F-BOX DOMAIN-CONTAINING PROTEIN"/>
    <property type="match status" value="1"/>
</dbReference>
<dbReference type="SUPFAM" id="SSF81383">
    <property type="entry name" value="F-box domain"/>
    <property type="match status" value="1"/>
</dbReference>
<organism evidence="2 3">
    <name type="scientific">Panicum miliaceum</name>
    <name type="common">Proso millet</name>
    <name type="synonym">Broomcorn millet</name>
    <dbReference type="NCBI Taxonomy" id="4540"/>
    <lineage>
        <taxon>Eukaryota</taxon>
        <taxon>Viridiplantae</taxon>
        <taxon>Streptophyta</taxon>
        <taxon>Embryophyta</taxon>
        <taxon>Tracheophyta</taxon>
        <taxon>Spermatophyta</taxon>
        <taxon>Magnoliopsida</taxon>
        <taxon>Liliopsida</taxon>
        <taxon>Poales</taxon>
        <taxon>Poaceae</taxon>
        <taxon>PACMAD clade</taxon>
        <taxon>Panicoideae</taxon>
        <taxon>Panicodae</taxon>
        <taxon>Paniceae</taxon>
        <taxon>Panicinae</taxon>
        <taxon>Panicum</taxon>
        <taxon>Panicum sect. Panicum</taxon>
    </lineage>
</organism>
<dbReference type="SMART" id="SM00256">
    <property type="entry name" value="FBOX"/>
    <property type="match status" value="1"/>
</dbReference>
<evidence type="ECO:0000259" key="1">
    <source>
        <dbReference type="SMART" id="SM00256"/>
    </source>
</evidence>
<sequence>METAAALPGDVLAAVLGRLPAHSLAASRCVCQAWRRLADERRLLLPHLLPHSVRGFFVNYVDPPPPPTHFFARPAAAPGPWIDGAFSFVDPEHRRFGGRCCNVADHCNGLVLLQDELLHTELYACNPTTRRWVRLPRLAAAGRAFLVFDPAVSRHYEVLVAPVDPPAAAGIKVSMEWPPSRCTWQVFSSRTRRWRPRVFVREGEAAGVAADMAMGSLPYVKEAQWRYGVYWQGALYVHCRGEYVSRMSLSNGKYKVIKSPVDRAECYNKTRSFIGRSGNGVCFASIYACRLRVWILSECRDQTEWTLKHDRDLEPDDWWEVVVKGDHQQIKYTGPWILDDYYDSRKAKRNVDWSSDDDDIICGAEGKKKGDGRSMYPPSFHFLGFHPFKEVIFLTALGVAVAYHWNTSRVQFMGILKPNCHNYGVYDSFVYTPCIRPA</sequence>
<keyword evidence="3" id="KW-1185">Reference proteome</keyword>
<dbReference type="Pfam" id="PF12937">
    <property type="entry name" value="F-box-like"/>
    <property type="match status" value="1"/>
</dbReference>